<evidence type="ECO:0000313" key="1">
    <source>
        <dbReference type="EMBL" id="PZR11147.1"/>
    </source>
</evidence>
<accession>A0A2W5TB54</accession>
<sequence length="160" mass="16697">MISALVLSAALASSPGEPSPFIFMIETGAAAHDGTSKPFYGQARLGAGLHFDWLRLGLQGRVLFGLPAFDVGAFITADVLRVQLSDQFSLALFTGLDGLARFQGATPGGLALGQLGFRALGVYAVFAAGADWRFGGLTYFNAEVRVGVELVELITVVTSG</sequence>
<comment type="caution">
    <text evidence="1">The sequence shown here is derived from an EMBL/GenBank/DDBJ whole genome shotgun (WGS) entry which is preliminary data.</text>
</comment>
<dbReference type="AlphaFoldDB" id="A0A2W5TB54"/>
<organism evidence="1 2">
    <name type="scientific">Archangium gephyra</name>
    <dbReference type="NCBI Taxonomy" id="48"/>
    <lineage>
        <taxon>Bacteria</taxon>
        <taxon>Pseudomonadati</taxon>
        <taxon>Myxococcota</taxon>
        <taxon>Myxococcia</taxon>
        <taxon>Myxococcales</taxon>
        <taxon>Cystobacterineae</taxon>
        <taxon>Archangiaceae</taxon>
        <taxon>Archangium</taxon>
    </lineage>
</organism>
<dbReference type="Proteomes" id="UP000249061">
    <property type="component" value="Unassembled WGS sequence"/>
</dbReference>
<gene>
    <name evidence="1" type="ORF">DI536_18600</name>
</gene>
<reference evidence="1 2" key="1">
    <citation type="submission" date="2017-08" db="EMBL/GenBank/DDBJ databases">
        <title>Infants hospitalized years apart are colonized by the same room-sourced microbial strains.</title>
        <authorList>
            <person name="Brooks B."/>
            <person name="Olm M.R."/>
            <person name="Firek B.A."/>
            <person name="Baker R."/>
            <person name="Thomas B.C."/>
            <person name="Morowitz M.J."/>
            <person name="Banfield J.F."/>
        </authorList>
    </citation>
    <scope>NUCLEOTIDE SEQUENCE [LARGE SCALE GENOMIC DNA]</scope>
    <source>
        <strain evidence="1">S2_003_000_R2_14</strain>
    </source>
</reference>
<evidence type="ECO:0000313" key="2">
    <source>
        <dbReference type="Proteomes" id="UP000249061"/>
    </source>
</evidence>
<name>A0A2W5TB54_9BACT</name>
<dbReference type="EMBL" id="QFQP01000015">
    <property type="protein sequence ID" value="PZR11147.1"/>
    <property type="molecule type" value="Genomic_DNA"/>
</dbReference>
<protein>
    <submittedName>
        <fullName evidence="1">Uncharacterized protein</fullName>
    </submittedName>
</protein>
<proteinExistence type="predicted"/>